<dbReference type="GO" id="GO:0004674">
    <property type="term" value="F:protein serine/threonine kinase activity"/>
    <property type="evidence" value="ECO:0007669"/>
    <property type="project" value="UniProtKB-KW"/>
</dbReference>
<evidence type="ECO:0000259" key="8">
    <source>
        <dbReference type="PROSITE" id="PS50011"/>
    </source>
</evidence>
<sequence>MAEPNENIDLTRAQRIEQFCREFEESLRRGENRRIEDFLSQVGPEDTHLVLLRLLELEFEYRSKFSDVPQPESYLERFSDYAEIVKEAFDRHLDTVATDPNGIAAKSTLSIAAADASNTVNTGPKVFNNYVLLKEIARGGMGVVFQAREQGLDRIVALKMILAGEMAAPEEIARFYTEARAAALLTHPHIVPIFEVGEHEGQHFYSMGFIEGESLAIRIRRGVFTSEEAAVLMCTVTEAVAYAHSQGIIHRDLKPANILLNQTGVPKVTDFGLAKRVEEDSGLTATGQILGTPSYMPPEQAVGNMASVGPAADVYSLGAVLYHLLTGRPPFQAASVAVTLSQVLEQEPIPPRTLDPSINRDVETICLKCLEKESSHRYESAEELAAEFKRFLSGQPILARPISQTARAWRWCRNNPVVAGLLIAVVTSLFLGIGISSFFAILAERRAESAIKNKQVATQQTQLALDTITSIIFDINAQLREVPEAGEQRRSILTKAIENLDSVSQGFENATEVTSNRAGALLNLGDIYSRLGDERGENASARSFELFQQSVNQFRQIVDVDGGRDPESLWMYSIALQRVASDLVDTGRLIEAEPYLERCAELREELATAHPQESRYTTGVIHILYEWGDFWKTRNVANKAVDAHSDGLKRAEKLVKKHPDDREINSLFVVGLDSLGQDYYVRKKFDESSTYLQQAGETYQQLMKKYPRFKEFPFHLSINREYLGNLYYDQGNLPAAEKAFQESLFFINCAIEIDSLDTKIQKSAAYSYDNLCQLYKKQNRQDDLIQSMQARIAIRRKQAVLDLADSELFKLTLKNYRELGTLYETRKEFDKAITLYGDGKSFLESIEISLPQVHNQIRFFKSRIEHCQKRLADESA</sequence>
<dbReference type="InterPro" id="IPR008271">
    <property type="entry name" value="Ser/Thr_kinase_AS"/>
</dbReference>
<dbReference type="PROSITE" id="PS50011">
    <property type="entry name" value="PROTEIN_KINASE_DOM"/>
    <property type="match status" value="1"/>
</dbReference>
<dbReference type="SUPFAM" id="SSF48452">
    <property type="entry name" value="TPR-like"/>
    <property type="match status" value="2"/>
</dbReference>
<dbReference type="InterPro" id="IPR011990">
    <property type="entry name" value="TPR-like_helical_dom_sf"/>
</dbReference>
<evidence type="ECO:0000256" key="3">
    <source>
        <dbReference type="ARBA" id="ARBA00022679"/>
    </source>
</evidence>
<dbReference type="SMART" id="SM00220">
    <property type="entry name" value="S_TKc"/>
    <property type="match status" value="1"/>
</dbReference>
<dbReference type="PANTHER" id="PTHR43289">
    <property type="entry name" value="MITOGEN-ACTIVATED PROTEIN KINASE KINASE KINASE 20-RELATED"/>
    <property type="match status" value="1"/>
</dbReference>
<dbReference type="FunFam" id="1.10.510.10:FF:000021">
    <property type="entry name" value="Serine/threonine protein kinase"/>
    <property type="match status" value="1"/>
</dbReference>
<evidence type="ECO:0000256" key="4">
    <source>
        <dbReference type="ARBA" id="ARBA00022741"/>
    </source>
</evidence>
<feature type="domain" description="Protein kinase" evidence="8">
    <location>
        <begin position="130"/>
        <end position="392"/>
    </location>
</feature>
<keyword evidence="2" id="KW-0723">Serine/threonine-protein kinase</keyword>
<dbReference type="PROSITE" id="PS00108">
    <property type="entry name" value="PROTEIN_KINASE_ST"/>
    <property type="match status" value="1"/>
</dbReference>
<evidence type="ECO:0000313" key="9">
    <source>
        <dbReference type="EMBL" id="TWU04215.1"/>
    </source>
</evidence>
<comment type="caution">
    <text evidence="9">The sequence shown here is derived from an EMBL/GenBank/DDBJ whole genome shotgun (WGS) entry which is preliminary data.</text>
</comment>
<dbReference type="Proteomes" id="UP000320735">
    <property type="component" value="Unassembled WGS sequence"/>
</dbReference>
<keyword evidence="5 9" id="KW-0418">Kinase</keyword>
<evidence type="ECO:0000256" key="6">
    <source>
        <dbReference type="ARBA" id="ARBA00022840"/>
    </source>
</evidence>
<keyword evidence="7" id="KW-0812">Transmembrane</keyword>
<dbReference type="SUPFAM" id="SSF56112">
    <property type="entry name" value="Protein kinase-like (PK-like)"/>
    <property type="match status" value="1"/>
</dbReference>
<evidence type="ECO:0000313" key="10">
    <source>
        <dbReference type="Proteomes" id="UP000320735"/>
    </source>
</evidence>
<proteinExistence type="predicted"/>
<protein>
    <recommendedName>
        <fullName evidence="1">non-specific serine/threonine protein kinase</fullName>
        <ecNumber evidence="1">2.7.11.1</ecNumber>
    </recommendedName>
</protein>
<keyword evidence="4" id="KW-0547">Nucleotide-binding</keyword>
<dbReference type="OrthoDB" id="6111975at2"/>
<dbReference type="AlphaFoldDB" id="A0A5C6AW11"/>
<evidence type="ECO:0000256" key="7">
    <source>
        <dbReference type="SAM" id="Phobius"/>
    </source>
</evidence>
<dbReference type="Pfam" id="PF13374">
    <property type="entry name" value="TPR_10"/>
    <property type="match status" value="1"/>
</dbReference>
<dbReference type="CDD" id="cd14014">
    <property type="entry name" value="STKc_PknB_like"/>
    <property type="match status" value="1"/>
</dbReference>
<reference evidence="9 10" key="1">
    <citation type="submission" date="2019-02" db="EMBL/GenBank/DDBJ databases">
        <title>Deep-cultivation of Planctomycetes and their phenomic and genomic characterization uncovers novel biology.</title>
        <authorList>
            <person name="Wiegand S."/>
            <person name="Jogler M."/>
            <person name="Boedeker C."/>
            <person name="Pinto D."/>
            <person name="Vollmers J."/>
            <person name="Rivas-Marin E."/>
            <person name="Kohn T."/>
            <person name="Peeters S.H."/>
            <person name="Heuer A."/>
            <person name="Rast P."/>
            <person name="Oberbeckmann S."/>
            <person name="Bunk B."/>
            <person name="Jeske O."/>
            <person name="Meyerdierks A."/>
            <person name="Storesund J.E."/>
            <person name="Kallscheuer N."/>
            <person name="Luecker S."/>
            <person name="Lage O.M."/>
            <person name="Pohl T."/>
            <person name="Merkel B.J."/>
            <person name="Hornburger P."/>
            <person name="Mueller R.-W."/>
            <person name="Bruemmer F."/>
            <person name="Labrenz M."/>
            <person name="Spormann A.M."/>
            <person name="Op Den Camp H."/>
            <person name="Overmann J."/>
            <person name="Amann R."/>
            <person name="Jetten M.S.M."/>
            <person name="Mascher T."/>
            <person name="Medema M.H."/>
            <person name="Devos D.P."/>
            <person name="Kaster A.-K."/>
            <person name="Ovreas L."/>
            <person name="Rohde M."/>
            <person name="Galperin M.Y."/>
            <person name="Jogler C."/>
        </authorList>
    </citation>
    <scope>NUCLEOTIDE SEQUENCE [LARGE SCALE GENOMIC DNA]</scope>
    <source>
        <strain evidence="9 10">CA54</strain>
    </source>
</reference>
<dbReference type="EMBL" id="SJPP01000005">
    <property type="protein sequence ID" value="TWU04215.1"/>
    <property type="molecule type" value="Genomic_DNA"/>
</dbReference>
<dbReference type="InterPro" id="IPR011009">
    <property type="entry name" value="Kinase-like_dom_sf"/>
</dbReference>
<dbReference type="Gene3D" id="1.25.40.10">
    <property type="entry name" value="Tetratricopeptide repeat domain"/>
    <property type="match status" value="2"/>
</dbReference>
<dbReference type="PANTHER" id="PTHR43289:SF6">
    <property type="entry name" value="SERINE_THREONINE-PROTEIN KINASE NEKL-3"/>
    <property type="match status" value="1"/>
</dbReference>
<dbReference type="Pfam" id="PF00069">
    <property type="entry name" value="Pkinase"/>
    <property type="match status" value="1"/>
</dbReference>
<dbReference type="InterPro" id="IPR000719">
    <property type="entry name" value="Prot_kinase_dom"/>
</dbReference>
<dbReference type="RefSeq" id="WP_146374470.1">
    <property type="nucleotide sequence ID" value="NZ_SJPP01000005.1"/>
</dbReference>
<name>A0A5C6AW11_9PLAN</name>
<dbReference type="GO" id="GO:0005524">
    <property type="term" value="F:ATP binding"/>
    <property type="evidence" value="ECO:0007669"/>
    <property type="project" value="UniProtKB-KW"/>
</dbReference>
<accession>A0A5C6AW11</accession>
<organism evidence="9 10">
    <name type="scientific">Symmachiella macrocystis</name>
    <dbReference type="NCBI Taxonomy" id="2527985"/>
    <lineage>
        <taxon>Bacteria</taxon>
        <taxon>Pseudomonadati</taxon>
        <taxon>Planctomycetota</taxon>
        <taxon>Planctomycetia</taxon>
        <taxon>Planctomycetales</taxon>
        <taxon>Planctomycetaceae</taxon>
        <taxon>Symmachiella</taxon>
    </lineage>
</organism>
<keyword evidence="3 9" id="KW-0808">Transferase</keyword>
<keyword evidence="6" id="KW-0067">ATP-binding</keyword>
<keyword evidence="10" id="KW-1185">Reference proteome</keyword>
<evidence type="ECO:0000256" key="5">
    <source>
        <dbReference type="ARBA" id="ARBA00022777"/>
    </source>
</evidence>
<dbReference type="Gene3D" id="3.30.200.20">
    <property type="entry name" value="Phosphorylase Kinase, domain 1"/>
    <property type="match status" value="1"/>
</dbReference>
<dbReference type="Gene3D" id="1.10.510.10">
    <property type="entry name" value="Transferase(Phosphotransferase) domain 1"/>
    <property type="match status" value="1"/>
</dbReference>
<gene>
    <name evidence="9" type="primary">prkC_17</name>
    <name evidence="9" type="ORF">CA54_60970</name>
</gene>
<evidence type="ECO:0000256" key="1">
    <source>
        <dbReference type="ARBA" id="ARBA00012513"/>
    </source>
</evidence>
<feature type="transmembrane region" description="Helical" evidence="7">
    <location>
        <begin position="417"/>
        <end position="442"/>
    </location>
</feature>
<keyword evidence="7" id="KW-1133">Transmembrane helix</keyword>
<dbReference type="EC" id="2.7.11.1" evidence="1"/>
<evidence type="ECO:0000256" key="2">
    <source>
        <dbReference type="ARBA" id="ARBA00022527"/>
    </source>
</evidence>
<keyword evidence="7" id="KW-0472">Membrane</keyword>